<reference evidence="14" key="1">
    <citation type="submission" date="2016-11" db="EMBL/GenBank/DDBJ databases">
        <authorList>
            <person name="Jaros S."/>
            <person name="Januszkiewicz K."/>
            <person name="Wedrychowicz H."/>
        </authorList>
    </citation>
    <scope>NUCLEOTIDE SEQUENCE [LARGE SCALE GENOMIC DNA]</scope>
    <source>
        <strain evidence="14">DSM 19729</strain>
    </source>
</reference>
<reference evidence="13 16" key="3">
    <citation type="submission" date="2018-03" db="EMBL/GenBank/DDBJ databases">
        <title>Genomic Encyclopedia of Archaeal and Bacterial Type Strains, Phase II (KMG-II): from individual species to whole genera.</title>
        <authorList>
            <person name="Goeker M."/>
        </authorList>
    </citation>
    <scope>NUCLEOTIDE SEQUENCE [LARGE SCALE GENOMIC DNA]</scope>
    <source>
        <strain evidence="13 16">DSM 17797</strain>
    </source>
</reference>
<sequence length="1010" mass="111693">MKNYSFYKAASALCYLIFIAFILSSSPALANKPLRPLLSERQQNQISGTITDGKAPLPGVTIAIKNRINYAVLSDFDGKYTLLAKANDTLVVSYIGYKTAIIPINYRKNIHIQLQEDITSLQEVRINAGYYSVNEKERTGSIVRITAKDIEKQPVNNPLAAMQGRMAGVNIVQNTGLPGGGFSIQIRGINSIRSEGNEPLYIVDGVPFASQSLADPTIAASAITGLANPLNNLNPADIESIEVLKDADATAIYGSRGANGVVLITTKKGRSGETRFSLDAFSSMGKISRSLDLMNTKQYLKMRAEAFANDGITSYPANAYDINGTWDPNRDVDWTKLLLGGTALVNNIQLAVSGGKDNTQYLVSGTYRRETTVFPGDSHYDKGAVHSSLNHSSSDQRFRIQFSTNYTSDSNSLPGRDLTYRVYSLAPNAPELYNDQGKLNWEGGTFNNPLAVLEGQYHTANTNLLANSLLSYQLVPGLQLKTSMGYNETTLSQTITSPLSIYNPFDTSTHQASLYIANGKGTSWILEPQMNYTKKFHRLDLDLLLGSTFQNQETTRLAQMGSGFTSDALINNMKAASTIAMINHEVVEFRYNAAFSRLNLKWDEKYILNLTGRRDGSSRFGDGNRFANFGAIGAAWIFSKESFFQNRQSLLSFGKIRSSYGISGSDQIGDYQYLDTYQVSPYLYNTVSGLAPSRLYNPDFGWETNKKLELGLELGFLQDQFFLSAAWFKNRSSNQLIGVPLPATTGFPSIQSNFDATVENTGLEVELRSAHLKKKNFSWTTSLNLTVPKNRLVAFPNLEASTYANSLVLGKSLSIRKVFHYTGIDPQTGAYTFKDYNDDGQITFEADRQLIADTSPKFYGGMGNQISFGNWNFDSHFQFVKQLGRNYLYTASLAGTFVNQAKEMLSHFPQDGSTAIAQQYSTGENSTLVEAYYNFRDSNAAFSDASFIRLKSVSLSYKIPNWSKKGSATVYVQGQNLLTFTHFRGPDPENQSFSSLPPLRQFSVGFQLGF</sequence>
<comment type="similarity">
    <text evidence="8 9">Belongs to the TonB-dependent receptor family.</text>
</comment>
<dbReference type="Gene3D" id="2.60.40.1120">
    <property type="entry name" value="Carboxypeptidase-like, regulatory domain"/>
    <property type="match status" value="1"/>
</dbReference>
<evidence type="ECO:0000259" key="12">
    <source>
        <dbReference type="Pfam" id="PF07715"/>
    </source>
</evidence>
<dbReference type="Proteomes" id="UP000184384">
    <property type="component" value="Unassembled WGS sequence"/>
</dbReference>
<keyword evidence="5 9" id="KW-0798">TonB box</keyword>
<evidence type="ECO:0000313" key="16">
    <source>
        <dbReference type="Proteomes" id="UP000237771"/>
    </source>
</evidence>
<keyword evidence="6 8" id="KW-0472">Membrane</keyword>
<dbReference type="PROSITE" id="PS52016">
    <property type="entry name" value="TONB_DEPENDENT_REC_3"/>
    <property type="match status" value="1"/>
</dbReference>
<dbReference type="InterPro" id="IPR037066">
    <property type="entry name" value="Plug_dom_sf"/>
</dbReference>
<dbReference type="NCBIfam" id="TIGR04057">
    <property type="entry name" value="SusC_RagA_signa"/>
    <property type="match status" value="1"/>
</dbReference>
<dbReference type="RefSeq" id="WP_072945030.1">
    <property type="nucleotide sequence ID" value="NZ_FQWO01000010.1"/>
</dbReference>
<dbReference type="AlphaFoldDB" id="A0A1M5RSB1"/>
<evidence type="ECO:0000256" key="8">
    <source>
        <dbReference type="PROSITE-ProRule" id="PRU01360"/>
    </source>
</evidence>
<keyword evidence="2 8" id="KW-0813">Transport</keyword>
<dbReference type="Proteomes" id="UP000237771">
    <property type="component" value="Unassembled WGS sequence"/>
</dbReference>
<feature type="chain" id="PRO_5012183649" evidence="10">
    <location>
        <begin position="31"/>
        <end position="1010"/>
    </location>
</feature>
<evidence type="ECO:0000256" key="6">
    <source>
        <dbReference type="ARBA" id="ARBA00023136"/>
    </source>
</evidence>
<dbReference type="InterPro" id="IPR012910">
    <property type="entry name" value="Plug_dom"/>
</dbReference>
<dbReference type="GO" id="GO:0009279">
    <property type="term" value="C:cell outer membrane"/>
    <property type="evidence" value="ECO:0007669"/>
    <property type="project" value="UniProtKB-SubCell"/>
</dbReference>
<feature type="domain" description="TonB-dependent receptor-like beta-barrel" evidence="11">
    <location>
        <begin position="409"/>
        <end position="977"/>
    </location>
</feature>
<keyword evidence="3 8" id="KW-1134">Transmembrane beta strand</keyword>
<evidence type="ECO:0000256" key="4">
    <source>
        <dbReference type="ARBA" id="ARBA00022692"/>
    </source>
</evidence>
<dbReference type="OrthoDB" id="9768177at2"/>
<evidence type="ECO:0000256" key="9">
    <source>
        <dbReference type="RuleBase" id="RU003357"/>
    </source>
</evidence>
<dbReference type="NCBIfam" id="TIGR04056">
    <property type="entry name" value="OMP_RagA_SusC"/>
    <property type="match status" value="1"/>
</dbReference>
<gene>
    <name evidence="13" type="ORF">BC624_10618</name>
    <name evidence="14" type="ORF">SAMN05443373_110104</name>
</gene>
<evidence type="ECO:0000256" key="7">
    <source>
        <dbReference type="ARBA" id="ARBA00023237"/>
    </source>
</evidence>
<organism evidence="14 15">
    <name type="scientific">Flavobacterium granuli</name>
    <dbReference type="NCBI Taxonomy" id="280093"/>
    <lineage>
        <taxon>Bacteria</taxon>
        <taxon>Pseudomonadati</taxon>
        <taxon>Bacteroidota</taxon>
        <taxon>Flavobacteriia</taxon>
        <taxon>Flavobacteriales</taxon>
        <taxon>Flavobacteriaceae</taxon>
        <taxon>Flavobacterium</taxon>
    </lineage>
</organism>
<evidence type="ECO:0000313" key="15">
    <source>
        <dbReference type="Proteomes" id="UP000184384"/>
    </source>
</evidence>
<feature type="signal peptide" evidence="10">
    <location>
        <begin position="1"/>
        <end position="30"/>
    </location>
</feature>
<evidence type="ECO:0000259" key="11">
    <source>
        <dbReference type="Pfam" id="PF00593"/>
    </source>
</evidence>
<dbReference type="STRING" id="280093.SAMN05443373_110104"/>
<keyword evidence="7 8" id="KW-0998">Cell outer membrane</keyword>
<evidence type="ECO:0000256" key="3">
    <source>
        <dbReference type="ARBA" id="ARBA00022452"/>
    </source>
</evidence>
<dbReference type="InterPro" id="IPR008969">
    <property type="entry name" value="CarboxyPept-like_regulatory"/>
</dbReference>
<evidence type="ECO:0000256" key="5">
    <source>
        <dbReference type="ARBA" id="ARBA00023077"/>
    </source>
</evidence>
<evidence type="ECO:0000256" key="10">
    <source>
        <dbReference type="SAM" id="SignalP"/>
    </source>
</evidence>
<dbReference type="Gene3D" id="2.40.170.20">
    <property type="entry name" value="TonB-dependent receptor, beta-barrel domain"/>
    <property type="match status" value="1"/>
</dbReference>
<dbReference type="EMBL" id="PVUB01000006">
    <property type="protein sequence ID" value="PRZ22770.1"/>
    <property type="molecule type" value="Genomic_DNA"/>
</dbReference>
<evidence type="ECO:0000313" key="14">
    <source>
        <dbReference type="EMBL" id="SHH29029.1"/>
    </source>
</evidence>
<dbReference type="EMBL" id="FQWO01000010">
    <property type="protein sequence ID" value="SHH29029.1"/>
    <property type="molecule type" value="Genomic_DNA"/>
</dbReference>
<dbReference type="SUPFAM" id="SSF49464">
    <property type="entry name" value="Carboxypeptidase regulatory domain-like"/>
    <property type="match status" value="1"/>
</dbReference>
<evidence type="ECO:0000313" key="13">
    <source>
        <dbReference type="EMBL" id="PRZ22770.1"/>
    </source>
</evidence>
<dbReference type="SUPFAM" id="SSF56935">
    <property type="entry name" value="Porins"/>
    <property type="match status" value="1"/>
</dbReference>
<name>A0A1M5RSB1_9FLAO</name>
<dbReference type="InterPro" id="IPR036942">
    <property type="entry name" value="Beta-barrel_TonB_sf"/>
</dbReference>
<dbReference type="Pfam" id="PF00593">
    <property type="entry name" value="TonB_dep_Rec_b-barrel"/>
    <property type="match status" value="1"/>
</dbReference>
<dbReference type="InterPro" id="IPR039426">
    <property type="entry name" value="TonB-dep_rcpt-like"/>
</dbReference>
<dbReference type="InterPro" id="IPR000531">
    <property type="entry name" value="Beta-barrel_TonB"/>
</dbReference>
<feature type="domain" description="TonB-dependent receptor plug" evidence="12">
    <location>
        <begin position="136"/>
        <end position="261"/>
    </location>
</feature>
<dbReference type="InterPro" id="IPR023997">
    <property type="entry name" value="TonB-dep_OMP_SusC/RagA_CS"/>
</dbReference>
<evidence type="ECO:0000256" key="2">
    <source>
        <dbReference type="ARBA" id="ARBA00022448"/>
    </source>
</evidence>
<dbReference type="Pfam" id="PF07715">
    <property type="entry name" value="Plug"/>
    <property type="match status" value="1"/>
</dbReference>
<reference evidence="15" key="2">
    <citation type="submission" date="2016-11" db="EMBL/GenBank/DDBJ databases">
        <authorList>
            <person name="Varghese N."/>
            <person name="Submissions S."/>
        </authorList>
    </citation>
    <scope>NUCLEOTIDE SEQUENCE [LARGE SCALE GENOMIC DNA]</scope>
    <source>
        <strain evidence="15">DSM 19729</strain>
    </source>
</reference>
<dbReference type="InterPro" id="IPR023996">
    <property type="entry name" value="TonB-dep_OMP_SusC/RagA"/>
</dbReference>
<protein>
    <submittedName>
        <fullName evidence="13">TonB-linked SusC/RagA family outer membrane protein</fullName>
    </submittedName>
    <submittedName>
        <fullName evidence="14">TonB-linked outer membrane protein, SusC/RagA family</fullName>
    </submittedName>
</protein>
<dbReference type="Pfam" id="PF13715">
    <property type="entry name" value="CarbopepD_reg_2"/>
    <property type="match status" value="1"/>
</dbReference>
<comment type="subcellular location">
    <subcellularLocation>
        <location evidence="1 8">Cell outer membrane</location>
        <topology evidence="1 8">Multi-pass membrane protein</topology>
    </subcellularLocation>
</comment>
<dbReference type="Gene3D" id="2.170.130.10">
    <property type="entry name" value="TonB-dependent receptor, plug domain"/>
    <property type="match status" value="1"/>
</dbReference>
<keyword evidence="16" id="KW-1185">Reference proteome</keyword>
<accession>A0A1M5RSB1</accession>
<proteinExistence type="inferred from homology"/>
<keyword evidence="10" id="KW-0732">Signal</keyword>
<keyword evidence="4 8" id="KW-0812">Transmembrane</keyword>
<evidence type="ECO:0000256" key="1">
    <source>
        <dbReference type="ARBA" id="ARBA00004571"/>
    </source>
</evidence>